<feature type="domain" description="Histidine kinase/HSP90-like ATPase" evidence="2">
    <location>
        <begin position="13"/>
        <end position="123"/>
    </location>
</feature>
<dbReference type="Proteomes" id="UP000466345">
    <property type="component" value="Unassembled WGS sequence"/>
</dbReference>
<dbReference type="PANTHER" id="PTHR35526:SF3">
    <property type="entry name" value="ANTI-SIGMA-F FACTOR RSBW"/>
    <property type="match status" value="1"/>
</dbReference>
<keyword evidence="4" id="KW-1185">Reference proteome</keyword>
<gene>
    <name evidence="3" type="ORF">SRB5_47910</name>
</gene>
<dbReference type="Gene3D" id="3.30.565.10">
    <property type="entry name" value="Histidine kinase-like ATPase, C-terminal domain"/>
    <property type="match status" value="1"/>
</dbReference>
<dbReference type="CDD" id="cd16936">
    <property type="entry name" value="HATPase_RsbW-like"/>
    <property type="match status" value="1"/>
</dbReference>
<evidence type="ECO:0000313" key="4">
    <source>
        <dbReference type="Proteomes" id="UP000466345"/>
    </source>
</evidence>
<dbReference type="SUPFAM" id="SSF55874">
    <property type="entry name" value="ATPase domain of HSP90 chaperone/DNA topoisomerase II/histidine kinase"/>
    <property type="match status" value="1"/>
</dbReference>
<dbReference type="EMBL" id="WEGJ01000023">
    <property type="protein sequence ID" value="MQY14623.1"/>
    <property type="molecule type" value="Genomic_DNA"/>
</dbReference>
<evidence type="ECO:0000259" key="2">
    <source>
        <dbReference type="Pfam" id="PF13581"/>
    </source>
</evidence>
<organism evidence="3 4">
    <name type="scientific">Streptomyces smaragdinus</name>
    <dbReference type="NCBI Taxonomy" id="2585196"/>
    <lineage>
        <taxon>Bacteria</taxon>
        <taxon>Bacillati</taxon>
        <taxon>Actinomycetota</taxon>
        <taxon>Actinomycetes</taxon>
        <taxon>Kitasatosporales</taxon>
        <taxon>Streptomycetaceae</taxon>
        <taxon>Streptomyces</taxon>
    </lineage>
</organism>
<dbReference type="Pfam" id="PF13581">
    <property type="entry name" value="HATPase_c_2"/>
    <property type="match status" value="1"/>
</dbReference>
<comment type="caution">
    <text evidence="3">The sequence shown here is derived from an EMBL/GenBank/DDBJ whole genome shotgun (WGS) entry which is preliminary data.</text>
</comment>
<dbReference type="RefSeq" id="WP_153455485.1">
    <property type="nucleotide sequence ID" value="NZ_WEGJ01000023.1"/>
</dbReference>
<dbReference type="InterPro" id="IPR003594">
    <property type="entry name" value="HATPase_dom"/>
</dbReference>
<dbReference type="InterPro" id="IPR036890">
    <property type="entry name" value="HATPase_C_sf"/>
</dbReference>
<proteinExistence type="predicted"/>
<evidence type="ECO:0000256" key="1">
    <source>
        <dbReference type="ARBA" id="ARBA00022527"/>
    </source>
</evidence>
<dbReference type="PANTHER" id="PTHR35526">
    <property type="entry name" value="ANTI-SIGMA-F FACTOR RSBW-RELATED"/>
    <property type="match status" value="1"/>
</dbReference>
<protein>
    <recommendedName>
        <fullName evidence="2">Histidine kinase/HSP90-like ATPase domain-containing protein</fullName>
    </recommendedName>
</protein>
<evidence type="ECO:0000313" key="3">
    <source>
        <dbReference type="EMBL" id="MQY14623.1"/>
    </source>
</evidence>
<dbReference type="OrthoDB" id="3479721at2"/>
<reference evidence="3 4" key="1">
    <citation type="submission" date="2019-10" db="EMBL/GenBank/DDBJ databases">
        <title>Streptomyces smaragdinus sp. nov. and Streptomyces fabii sp. nov., isolated from the gut of fungus growing-termite Macrotermes natalensis.</title>
        <authorList>
            <person name="Schwitalla J."/>
            <person name="Benndorf R."/>
            <person name="Martin K."/>
            <person name="De Beer W."/>
            <person name="Kaster A.-K."/>
            <person name="Vollmers J."/>
            <person name="Poulsen M."/>
            <person name="Beemelmanns C."/>
        </authorList>
    </citation>
    <scope>NUCLEOTIDE SEQUENCE [LARGE SCALE GENOMIC DNA]</scope>
    <source>
        <strain evidence="3 4">RB5</strain>
    </source>
</reference>
<dbReference type="InterPro" id="IPR050267">
    <property type="entry name" value="Anti-sigma-factor_SerPK"/>
</dbReference>
<keyword evidence="1" id="KW-0723">Serine/threonine-protein kinase</keyword>
<accession>A0A7K0CMX7</accession>
<dbReference type="GO" id="GO:0004674">
    <property type="term" value="F:protein serine/threonine kinase activity"/>
    <property type="evidence" value="ECO:0007669"/>
    <property type="project" value="UniProtKB-KW"/>
</dbReference>
<dbReference type="AlphaFoldDB" id="A0A7K0CMX7"/>
<sequence length="136" mass="14712">MRTRTESCSLSLPHSPTSVSRARGFTVRTLASWGVSDPVDDITLCVSELATNALLHGRTPGHRFVVRLQLGPALRLEVHDSNPRPATLRAADPYDPSGRGLFLVNELADRWGCCPRRGPGKAVWAEFDLPGADPAA</sequence>
<keyword evidence="1" id="KW-0418">Kinase</keyword>
<keyword evidence="1" id="KW-0808">Transferase</keyword>
<name>A0A7K0CMX7_9ACTN</name>